<dbReference type="Gene3D" id="2.60.40.3120">
    <property type="match status" value="1"/>
</dbReference>
<accession>A0A813IYR3</accession>
<sequence>APKHLDVLQLLRAVTLGIGGKEPARRWQASSNLLQVVRTLVSGNPEALERARGNDGLQLVIKAWRQGGHIGDVAQECSTLTLQLAPKPVARAIAAAGGAECALSSWQRCGQENCRAALVQALAEVAVLCLPHLPDRPAVLPRLATDSLRALMGPGPASAVAGLLKALLSLAGDPKSAPELSALGVPELALRVIADERWGSEPGLRRLVAEVFVRLVALAVGSASCASFKSSASFQLSASPAWLQRLQCQLQPQSVVFGPPQPVTAWLSEMPQDLPPAALAAEAELATQVCPQPTQCPKACGVALRRRLESWRARAVATARGARAQESFDELGAEPVPELQLDANFESGSLGPVSRLGAHEYEVQLLGDSGPGGESYVQWFCFRVRQMRAGPAYTFHLSNLVKPGSLFDEGCKPVLFSTRRLQELGVAWSREGADVAYHPSGIAGFRRYHCVSFDIVFPFEDDEVFIAHA</sequence>
<dbReference type="EMBL" id="CAJNNW010016705">
    <property type="protein sequence ID" value="CAE8659616.1"/>
    <property type="molecule type" value="Genomic_DNA"/>
</dbReference>
<evidence type="ECO:0000313" key="4">
    <source>
        <dbReference type="Proteomes" id="UP000626109"/>
    </source>
</evidence>
<evidence type="ECO:0000313" key="3">
    <source>
        <dbReference type="EMBL" id="CAE8659616.1"/>
    </source>
</evidence>
<protein>
    <recommendedName>
        <fullName evidence="2">Cytosolic carboxypeptidase N-terminal domain-containing protein</fullName>
    </recommendedName>
</protein>
<dbReference type="Proteomes" id="UP000626109">
    <property type="component" value="Unassembled WGS sequence"/>
</dbReference>
<evidence type="ECO:0000259" key="2">
    <source>
        <dbReference type="Pfam" id="PF18027"/>
    </source>
</evidence>
<feature type="non-terminal residue" evidence="3">
    <location>
        <position position="1"/>
    </location>
</feature>
<proteinExistence type="predicted"/>
<dbReference type="AlphaFoldDB" id="A0A813IYR3"/>
<organism evidence="3 4">
    <name type="scientific">Polarella glacialis</name>
    <name type="common">Dinoflagellate</name>
    <dbReference type="NCBI Taxonomy" id="89957"/>
    <lineage>
        <taxon>Eukaryota</taxon>
        <taxon>Sar</taxon>
        <taxon>Alveolata</taxon>
        <taxon>Dinophyceae</taxon>
        <taxon>Suessiales</taxon>
        <taxon>Suessiaceae</taxon>
        <taxon>Polarella</taxon>
    </lineage>
</organism>
<comment type="cofactor">
    <cofactor evidence="1">
        <name>Zn(2+)</name>
        <dbReference type="ChEBI" id="CHEBI:29105"/>
    </cofactor>
</comment>
<dbReference type="PANTHER" id="PTHR12756">
    <property type="entry name" value="CYTOSOLIC CARBOXYPEPTIDASE"/>
    <property type="match status" value="1"/>
</dbReference>
<dbReference type="InterPro" id="IPR040626">
    <property type="entry name" value="Pepdidase_M14_N"/>
</dbReference>
<reference evidence="3" key="1">
    <citation type="submission" date="2021-02" db="EMBL/GenBank/DDBJ databases">
        <authorList>
            <person name="Dougan E. K."/>
            <person name="Rhodes N."/>
            <person name="Thang M."/>
            <person name="Chan C."/>
        </authorList>
    </citation>
    <scope>NUCLEOTIDE SEQUENCE</scope>
</reference>
<feature type="non-terminal residue" evidence="3">
    <location>
        <position position="469"/>
    </location>
</feature>
<gene>
    <name evidence="3" type="ORF">PGLA2088_LOCUS13831</name>
</gene>
<evidence type="ECO:0000256" key="1">
    <source>
        <dbReference type="ARBA" id="ARBA00001947"/>
    </source>
</evidence>
<dbReference type="Pfam" id="PF18027">
    <property type="entry name" value="Pepdidase_M14_N"/>
    <property type="match status" value="1"/>
</dbReference>
<dbReference type="InterPro" id="IPR050821">
    <property type="entry name" value="Cytosolic_carboxypeptidase"/>
</dbReference>
<name>A0A813IYR3_POLGL</name>
<comment type="caution">
    <text evidence="3">The sequence shown here is derived from an EMBL/GenBank/DDBJ whole genome shotgun (WGS) entry which is preliminary data.</text>
</comment>
<dbReference type="PANTHER" id="PTHR12756:SF11">
    <property type="entry name" value="CYTOSOLIC CARBOXYPEPTIDASE 1"/>
    <property type="match status" value="1"/>
</dbReference>
<feature type="domain" description="Cytosolic carboxypeptidase N-terminal" evidence="2">
    <location>
        <begin position="342"/>
        <end position="402"/>
    </location>
</feature>